<proteinExistence type="predicted"/>
<dbReference type="Proteomes" id="UP001497680">
    <property type="component" value="Unassembled WGS sequence"/>
</dbReference>
<gene>
    <name evidence="1" type="ORF">F4821DRAFT_239947</name>
</gene>
<keyword evidence="2" id="KW-1185">Reference proteome</keyword>
<organism evidence="1 2">
    <name type="scientific">Hypoxylon rubiginosum</name>
    <dbReference type="NCBI Taxonomy" id="110542"/>
    <lineage>
        <taxon>Eukaryota</taxon>
        <taxon>Fungi</taxon>
        <taxon>Dikarya</taxon>
        <taxon>Ascomycota</taxon>
        <taxon>Pezizomycotina</taxon>
        <taxon>Sordariomycetes</taxon>
        <taxon>Xylariomycetidae</taxon>
        <taxon>Xylariales</taxon>
        <taxon>Hypoxylaceae</taxon>
        <taxon>Hypoxylon</taxon>
    </lineage>
</organism>
<protein>
    <submittedName>
        <fullName evidence="1">Clavaminate synthase-like protein</fullName>
    </submittedName>
</protein>
<reference evidence="1 2" key="1">
    <citation type="journal article" date="2022" name="New Phytol.">
        <title>Ecological generalism drives hyperdiversity of secondary metabolite gene clusters in xylarialean endophytes.</title>
        <authorList>
            <person name="Franco M.E.E."/>
            <person name="Wisecaver J.H."/>
            <person name="Arnold A.E."/>
            <person name="Ju Y.M."/>
            <person name="Slot J.C."/>
            <person name="Ahrendt S."/>
            <person name="Moore L.P."/>
            <person name="Eastman K.E."/>
            <person name="Scott K."/>
            <person name="Konkel Z."/>
            <person name="Mondo S.J."/>
            <person name="Kuo A."/>
            <person name="Hayes R.D."/>
            <person name="Haridas S."/>
            <person name="Andreopoulos B."/>
            <person name="Riley R."/>
            <person name="LaButti K."/>
            <person name="Pangilinan J."/>
            <person name="Lipzen A."/>
            <person name="Amirebrahimi M."/>
            <person name="Yan J."/>
            <person name="Adam C."/>
            <person name="Keymanesh K."/>
            <person name="Ng V."/>
            <person name="Louie K."/>
            <person name="Northen T."/>
            <person name="Drula E."/>
            <person name="Henrissat B."/>
            <person name="Hsieh H.M."/>
            <person name="Youens-Clark K."/>
            <person name="Lutzoni F."/>
            <person name="Miadlikowska J."/>
            <person name="Eastwood D.C."/>
            <person name="Hamelin R.C."/>
            <person name="Grigoriev I.V."/>
            <person name="U'Ren J.M."/>
        </authorList>
    </citation>
    <scope>NUCLEOTIDE SEQUENCE [LARGE SCALE GENOMIC DNA]</scope>
    <source>
        <strain evidence="1 2">ER1909</strain>
    </source>
</reference>
<comment type="caution">
    <text evidence="1">The sequence shown here is derived from an EMBL/GenBank/DDBJ whole genome shotgun (WGS) entry which is preliminary data.</text>
</comment>
<evidence type="ECO:0000313" key="2">
    <source>
        <dbReference type="Proteomes" id="UP001497680"/>
    </source>
</evidence>
<evidence type="ECO:0000313" key="1">
    <source>
        <dbReference type="EMBL" id="KAI6085741.1"/>
    </source>
</evidence>
<name>A0ACC0CZ34_9PEZI</name>
<sequence length="367" mass="40998">MSQHHYFDAFTIAGQQDTATFGLDTSAPFPLAFKPANNWEPTLEESIKVVREISESGELFEQVKKHGGAVIFRGLPIRSPQDFSDVAHAFGFPAHEEVGRVPLRTVLAKNVTTANEGPPELPIWPHNEYGMSTIHPSWLTFSCLHTPDSGGETPIISSLGLATALKKRAPEFVEKLLQKGVKYVYRYGVEDVVKSNTGTSVIGAYGQHVIADDDKETARKKIEEQVRRHSDRFEWHEDGSLSVTHVVPIIRKHDETGLPTWFGNLTSVWGRSKYHGATDPPYRGDDGAYHPPPEYGDGTPIEKEYLDLVLALAESLQVFIEWQVGDVVLLDNYAVMHARSPWTGKRTVLAALWDDSRTRISDYPPQN</sequence>
<accession>A0ACC0CZ34</accession>
<dbReference type="EMBL" id="MU394322">
    <property type="protein sequence ID" value="KAI6085741.1"/>
    <property type="molecule type" value="Genomic_DNA"/>
</dbReference>